<proteinExistence type="inferred from homology"/>
<dbReference type="PANTHER" id="PTHR30589:SF0">
    <property type="entry name" value="PHOSPHATIDYLGLYCEROL--PROLIPOPROTEIN DIACYLGLYCERYL TRANSFERASE"/>
    <property type="match status" value="1"/>
</dbReference>
<evidence type="ECO:0000256" key="1">
    <source>
        <dbReference type="ARBA" id="ARBA00007150"/>
    </source>
</evidence>
<dbReference type="EMBL" id="JAGEVG010000001">
    <property type="protein sequence ID" value="MBO3096801.1"/>
    <property type="molecule type" value="Genomic_DNA"/>
</dbReference>
<evidence type="ECO:0000256" key="4">
    <source>
        <dbReference type="ARBA" id="ARBA00022692"/>
    </source>
</evidence>
<gene>
    <name evidence="8" type="ORF">J4051_00860</name>
</gene>
<evidence type="ECO:0000313" key="9">
    <source>
        <dbReference type="Proteomes" id="UP000681315"/>
    </source>
</evidence>
<evidence type="ECO:0000313" key="8">
    <source>
        <dbReference type="EMBL" id="MBO3096801.1"/>
    </source>
</evidence>
<evidence type="ECO:0000256" key="5">
    <source>
        <dbReference type="ARBA" id="ARBA00022989"/>
    </source>
</evidence>
<accession>A0ABS3SNA5</accession>
<feature type="transmembrane region" description="Helical" evidence="7">
    <location>
        <begin position="35"/>
        <end position="52"/>
    </location>
</feature>
<comment type="similarity">
    <text evidence="1">Belongs to the Lgt family.</text>
</comment>
<feature type="transmembrane region" description="Helical" evidence="7">
    <location>
        <begin position="208"/>
        <end position="225"/>
    </location>
</feature>
<protein>
    <submittedName>
        <fullName evidence="8">Prolipoprotein diacylglyceryl transferase</fullName>
    </submittedName>
</protein>
<name>A0ABS3SNA5_9FLAO</name>
<dbReference type="Pfam" id="PF01790">
    <property type="entry name" value="LGT"/>
    <property type="match status" value="1"/>
</dbReference>
<feature type="transmembrane region" description="Helical" evidence="7">
    <location>
        <begin position="106"/>
        <end position="122"/>
    </location>
</feature>
<dbReference type="PANTHER" id="PTHR30589">
    <property type="entry name" value="PROLIPOPROTEIN DIACYLGLYCERYL TRANSFERASE"/>
    <property type="match status" value="1"/>
</dbReference>
<keyword evidence="5 7" id="KW-1133">Transmembrane helix</keyword>
<keyword evidence="4 7" id="KW-0812">Transmembrane</keyword>
<dbReference type="InterPro" id="IPR001640">
    <property type="entry name" value="Lgt"/>
</dbReference>
<feature type="transmembrane region" description="Helical" evidence="7">
    <location>
        <begin position="176"/>
        <end position="196"/>
    </location>
</feature>
<dbReference type="Proteomes" id="UP000681315">
    <property type="component" value="Unassembled WGS sequence"/>
</dbReference>
<keyword evidence="6 7" id="KW-0472">Membrane</keyword>
<evidence type="ECO:0000256" key="2">
    <source>
        <dbReference type="ARBA" id="ARBA00022475"/>
    </source>
</evidence>
<feature type="transmembrane region" description="Helical" evidence="7">
    <location>
        <begin position="12"/>
        <end position="29"/>
    </location>
</feature>
<keyword evidence="2" id="KW-1003">Cell membrane</keyword>
<evidence type="ECO:0000256" key="6">
    <source>
        <dbReference type="ARBA" id="ARBA00023136"/>
    </source>
</evidence>
<sequence>MWFSKFGLNFKVLNIVILTIPFEPIIFGYQINIHLILEYLAFFIGFRYYLYLRKGTEDSISSMNRLSIILGAVIGALIGSRLVGFLENPMIELTQVNLIQLLNTKTIMGGLFGGLLGVELVKKIIGETSSSGDLFTFPIIAGLFIGRIGCFLSGINEFTYGKVTTFFMGMDLGDGLNRHPIALYELMFLILLFLFLKQLQKHKNLESGMLFQYFMISYFSFRFFIEFIKPNIFFVIGLSSIQILCLICLLYYHKTIINLFQYAP</sequence>
<feature type="transmembrane region" description="Helical" evidence="7">
    <location>
        <begin position="231"/>
        <end position="252"/>
    </location>
</feature>
<evidence type="ECO:0000256" key="3">
    <source>
        <dbReference type="ARBA" id="ARBA00022679"/>
    </source>
</evidence>
<keyword evidence="9" id="KW-1185">Reference proteome</keyword>
<comment type="caution">
    <text evidence="8">The sequence shown here is derived from an EMBL/GenBank/DDBJ whole genome shotgun (WGS) entry which is preliminary data.</text>
</comment>
<feature type="transmembrane region" description="Helical" evidence="7">
    <location>
        <begin position="134"/>
        <end position="156"/>
    </location>
</feature>
<keyword evidence="3 8" id="KW-0808">Transferase</keyword>
<dbReference type="GO" id="GO:0016740">
    <property type="term" value="F:transferase activity"/>
    <property type="evidence" value="ECO:0007669"/>
    <property type="project" value="UniProtKB-KW"/>
</dbReference>
<organism evidence="8 9">
    <name type="scientific">Gelidibacter pelagius</name>
    <dbReference type="NCBI Taxonomy" id="2819985"/>
    <lineage>
        <taxon>Bacteria</taxon>
        <taxon>Pseudomonadati</taxon>
        <taxon>Bacteroidota</taxon>
        <taxon>Flavobacteriia</taxon>
        <taxon>Flavobacteriales</taxon>
        <taxon>Flavobacteriaceae</taxon>
        <taxon>Gelidibacter</taxon>
    </lineage>
</organism>
<evidence type="ECO:0000256" key="7">
    <source>
        <dbReference type="SAM" id="Phobius"/>
    </source>
</evidence>
<feature type="transmembrane region" description="Helical" evidence="7">
    <location>
        <begin position="64"/>
        <end position="86"/>
    </location>
</feature>
<reference evidence="8 9" key="1">
    <citation type="submission" date="2021-03" db="EMBL/GenBank/DDBJ databases">
        <title>Gelidibacter sp. nov., isolated from costal sediment.</title>
        <authorList>
            <person name="Lun K.-Y."/>
        </authorList>
    </citation>
    <scope>NUCLEOTIDE SEQUENCE [LARGE SCALE GENOMIC DNA]</scope>
    <source>
        <strain evidence="8 9">DF109</strain>
    </source>
</reference>